<keyword evidence="1" id="KW-0378">Hydrolase</keyword>
<dbReference type="EMBL" id="OU895878">
    <property type="protein sequence ID" value="CAG9802054.1"/>
    <property type="molecule type" value="Genomic_DNA"/>
</dbReference>
<dbReference type="PANTHER" id="PTHR12419">
    <property type="entry name" value="OTU DOMAIN CONTAINING PROTEIN"/>
    <property type="match status" value="1"/>
</dbReference>
<dbReference type="Proteomes" id="UP001153620">
    <property type="component" value="Chromosome 2"/>
</dbReference>
<gene>
    <name evidence="4" type="ORF">CHIRRI_LOCUS4970</name>
</gene>
<dbReference type="SUPFAM" id="SSF54001">
    <property type="entry name" value="Cysteine proteinases"/>
    <property type="match status" value="1"/>
</dbReference>
<dbReference type="GO" id="GO:0004843">
    <property type="term" value="F:cysteine-type deubiquitinase activity"/>
    <property type="evidence" value="ECO:0007669"/>
    <property type="project" value="TreeGrafter"/>
</dbReference>
<reference evidence="4" key="1">
    <citation type="submission" date="2022-01" db="EMBL/GenBank/DDBJ databases">
        <authorList>
            <person name="King R."/>
        </authorList>
    </citation>
    <scope>NUCLEOTIDE SEQUENCE</scope>
</reference>
<accession>A0A9N9RRS5</accession>
<feature type="region of interest" description="Disordered" evidence="2">
    <location>
        <begin position="266"/>
        <end position="286"/>
    </location>
</feature>
<keyword evidence="5" id="KW-1185">Reference proteome</keyword>
<dbReference type="PANTHER" id="PTHR12419:SF10">
    <property type="entry name" value="DEUBIQUITINASE OTUD6B"/>
    <property type="match status" value="1"/>
</dbReference>
<dbReference type="GO" id="GO:0016579">
    <property type="term" value="P:protein deubiquitination"/>
    <property type="evidence" value="ECO:0007669"/>
    <property type="project" value="TreeGrafter"/>
</dbReference>
<dbReference type="InterPro" id="IPR038765">
    <property type="entry name" value="Papain-like_cys_pep_sf"/>
</dbReference>
<sequence length="286" mass="33419">MSEEYDVIIERQRKEKKDLREKIIALKRSEKGSKKDKKKLQDEIAAQMEKELIDKHAEELSKLKIEEDNPVEETDEASKSDDGNARKSKAQRRRERKEQDNKRRESDIQQGEEANKTSARQLESKAINRILKSRNLVLYHIKSDGDCLYNAIRHQLEFYGIYHSVESLRKISADYIRANKDELIFYMPSSRGDDIMSQEEFDEYCDQVENTKAWGSQIEIQALSNSLKLKIEILQSEGRPTISGENSKIHLIVTYHRHFYGLGEHYNSTSSKATNNDHNHQNDHHN</sequence>
<dbReference type="InterPro" id="IPR050704">
    <property type="entry name" value="Peptidase_C85-like"/>
</dbReference>
<name>A0A9N9RRS5_9DIPT</name>
<dbReference type="AlphaFoldDB" id="A0A9N9RRS5"/>
<feature type="region of interest" description="Disordered" evidence="2">
    <location>
        <begin position="60"/>
        <end position="120"/>
    </location>
</feature>
<feature type="compositionally biased region" description="Basic and acidic residues" evidence="2">
    <location>
        <begin position="76"/>
        <end position="85"/>
    </location>
</feature>
<protein>
    <recommendedName>
        <fullName evidence="3">OTU domain-containing protein</fullName>
    </recommendedName>
</protein>
<feature type="compositionally biased region" description="Basic residues" evidence="2">
    <location>
        <begin position="86"/>
        <end position="95"/>
    </location>
</feature>
<evidence type="ECO:0000259" key="3">
    <source>
        <dbReference type="PROSITE" id="PS50802"/>
    </source>
</evidence>
<evidence type="ECO:0000313" key="4">
    <source>
        <dbReference type="EMBL" id="CAG9802054.1"/>
    </source>
</evidence>
<feature type="compositionally biased region" description="Basic and acidic residues" evidence="2">
    <location>
        <begin position="96"/>
        <end position="107"/>
    </location>
</feature>
<feature type="domain" description="OTU" evidence="3">
    <location>
        <begin position="136"/>
        <end position="272"/>
    </location>
</feature>
<organism evidence="4 5">
    <name type="scientific">Chironomus riparius</name>
    <dbReference type="NCBI Taxonomy" id="315576"/>
    <lineage>
        <taxon>Eukaryota</taxon>
        <taxon>Metazoa</taxon>
        <taxon>Ecdysozoa</taxon>
        <taxon>Arthropoda</taxon>
        <taxon>Hexapoda</taxon>
        <taxon>Insecta</taxon>
        <taxon>Pterygota</taxon>
        <taxon>Neoptera</taxon>
        <taxon>Endopterygota</taxon>
        <taxon>Diptera</taxon>
        <taxon>Nematocera</taxon>
        <taxon>Chironomoidea</taxon>
        <taxon>Chironomidae</taxon>
        <taxon>Chironominae</taxon>
        <taxon>Chironomus</taxon>
    </lineage>
</organism>
<dbReference type="PROSITE" id="PS50802">
    <property type="entry name" value="OTU"/>
    <property type="match status" value="1"/>
</dbReference>
<dbReference type="Gene3D" id="3.90.70.80">
    <property type="match status" value="1"/>
</dbReference>
<proteinExistence type="predicted"/>
<dbReference type="InterPro" id="IPR049772">
    <property type="entry name" value="OTU_OTUD6"/>
</dbReference>
<dbReference type="CDD" id="cd22761">
    <property type="entry name" value="OTU_OTUD6"/>
    <property type="match status" value="1"/>
</dbReference>
<evidence type="ECO:0000256" key="2">
    <source>
        <dbReference type="SAM" id="MobiDB-lite"/>
    </source>
</evidence>
<reference evidence="4" key="2">
    <citation type="submission" date="2022-10" db="EMBL/GenBank/DDBJ databases">
        <authorList>
            <consortium name="ENA_rothamsted_submissions"/>
            <consortium name="culmorum"/>
            <person name="King R."/>
        </authorList>
    </citation>
    <scope>NUCLEOTIDE SEQUENCE</scope>
</reference>
<dbReference type="InterPro" id="IPR003323">
    <property type="entry name" value="OTU_dom"/>
</dbReference>
<dbReference type="OrthoDB" id="415023at2759"/>
<dbReference type="Pfam" id="PF02338">
    <property type="entry name" value="OTU"/>
    <property type="match status" value="1"/>
</dbReference>
<evidence type="ECO:0000256" key="1">
    <source>
        <dbReference type="ARBA" id="ARBA00022801"/>
    </source>
</evidence>
<evidence type="ECO:0000313" key="5">
    <source>
        <dbReference type="Proteomes" id="UP001153620"/>
    </source>
</evidence>
<feature type="compositionally biased region" description="Basic and acidic residues" evidence="2">
    <location>
        <begin position="275"/>
        <end position="286"/>
    </location>
</feature>